<proteinExistence type="predicted"/>
<accession>A0A0E9VHC3</accession>
<dbReference type="EMBL" id="GBXM01031176">
    <property type="protein sequence ID" value="JAH77401.1"/>
    <property type="molecule type" value="Transcribed_RNA"/>
</dbReference>
<organism evidence="1">
    <name type="scientific">Anguilla anguilla</name>
    <name type="common">European freshwater eel</name>
    <name type="synonym">Muraena anguilla</name>
    <dbReference type="NCBI Taxonomy" id="7936"/>
    <lineage>
        <taxon>Eukaryota</taxon>
        <taxon>Metazoa</taxon>
        <taxon>Chordata</taxon>
        <taxon>Craniata</taxon>
        <taxon>Vertebrata</taxon>
        <taxon>Euteleostomi</taxon>
        <taxon>Actinopterygii</taxon>
        <taxon>Neopterygii</taxon>
        <taxon>Teleostei</taxon>
        <taxon>Anguilliformes</taxon>
        <taxon>Anguillidae</taxon>
        <taxon>Anguilla</taxon>
    </lineage>
</organism>
<reference evidence="1" key="1">
    <citation type="submission" date="2014-11" db="EMBL/GenBank/DDBJ databases">
        <authorList>
            <person name="Amaro Gonzalez C."/>
        </authorList>
    </citation>
    <scope>NUCLEOTIDE SEQUENCE</scope>
</reference>
<name>A0A0E9VHC3_ANGAN</name>
<evidence type="ECO:0000313" key="1">
    <source>
        <dbReference type="EMBL" id="JAH77401.1"/>
    </source>
</evidence>
<protein>
    <submittedName>
        <fullName evidence="1">Uncharacterized protein</fullName>
    </submittedName>
</protein>
<sequence>MNLQALDRQQGS</sequence>
<reference evidence="1" key="2">
    <citation type="journal article" date="2015" name="Fish Shellfish Immunol.">
        <title>Early steps in the European eel (Anguilla anguilla)-Vibrio vulnificus interaction in the gills: Role of the RtxA13 toxin.</title>
        <authorList>
            <person name="Callol A."/>
            <person name="Pajuelo D."/>
            <person name="Ebbesson L."/>
            <person name="Teles M."/>
            <person name="MacKenzie S."/>
            <person name="Amaro C."/>
        </authorList>
    </citation>
    <scope>NUCLEOTIDE SEQUENCE</scope>
</reference>